<dbReference type="OrthoDB" id="3789699at2759"/>
<feature type="compositionally biased region" description="Pro residues" evidence="1">
    <location>
        <begin position="15"/>
        <end position="25"/>
    </location>
</feature>
<dbReference type="Proteomes" id="UP000799324">
    <property type="component" value="Unassembled WGS sequence"/>
</dbReference>
<dbReference type="AlphaFoldDB" id="A0A6A6SYT6"/>
<sequence length="486" mass="54796">MAVNRNDQQLLSTFPRPPPGPPTPSPRRSTFSSPQPTAVHRPADFGFIHVALDDEDADHSFAHERASRDEVAPSLSAPTLHRNPTAHNHSLEELQLVLDSPHKLYSPGEAVTGYISGWDAAFHVHVIFEGYAEACIDTENIHSHNNAQYKNHVLLLYQITHLRPESQKVVPRFTTTIPEKVGDERDKLKHLLRDSSVSDNYWPYDWPHHDTFEHNFGHPLPPSVLAFNDTYTDFTTRTQGQASVKYKLIAVRSRLDITTGKLISDASYETPLYVTTRRPEPQKSLELISTTTTSTSNLEIRTSQLARERRVSFYDHIRDSFSSTTPSFHFTSSISAPKVSIPGGELRIGISVAILPPPPGRLYNFPVPDILIQSFLFRVRSYTGLRIPRLFPNPPISHTFRKIEVEQRKASVNVTFTPKKGNFDEQVCWITVKLPEDILSSFKTYNLWRGYRVECEVDFVVAGKDGVMRAQSDLNIVAGAGHDASQ</sequence>
<evidence type="ECO:0000313" key="3">
    <source>
        <dbReference type="Proteomes" id="UP000799324"/>
    </source>
</evidence>
<feature type="compositionally biased region" description="Low complexity" evidence="1">
    <location>
        <begin position="26"/>
        <end position="37"/>
    </location>
</feature>
<evidence type="ECO:0000256" key="1">
    <source>
        <dbReference type="SAM" id="MobiDB-lite"/>
    </source>
</evidence>
<proteinExistence type="predicted"/>
<reference evidence="2" key="1">
    <citation type="journal article" date="2020" name="Stud. Mycol.">
        <title>101 Dothideomycetes genomes: a test case for predicting lifestyles and emergence of pathogens.</title>
        <authorList>
            <person name="Haridas S."/>
            <person name="Albert R."/>
            <person name="Binder M."/>
            <person name="Bloem J."/>
            <person name="Labutti K."/>
            <person name="Salamov A."/>
            <person name="Andreopoulos B."/>
            <person name="Baker S."/>
            <person name="Barry K."/>
            <person name="Bills G."/>
            <person name="Bluhm B."/>
            <person name="Cannon C."/>
            <person name="Castanera R."/>
            <person name="Culley D."/>
            <person name="Daum C."/>
            <person name="Ezra D."/>
            <person name="Gonzalez J."/>
            <person name="Henrissat B."/>
            <person name="Kuo A."/>
            <person name="Liang C."/>
            <person name="Lipzen A."/>
            <person name="Lutzoni F."/>
            <person name="Magnuson J."/>
            <person name="Mondo S."/>
            <person name="Nolan M."/>
            <person name="Ohm R."/>
            <person name="Pangilinan J."/>
            <person name="Park H.-J."/>
            <person name="Ramirez L."/>
            <person name="Alfaro M."/>
            <person name="Sun H."/>
            <person name="Tritt A."/>
            <person name="Yoshinaga Y."/>
            <person name="Zwiers L.-H."/>
            <person name="Turgeon B."/>
            <person name="Goodwin S."/>
            <person name="Spatafora J."/>
            <person name="Crous P."/>
            <person name="Grigoriev I."/>
        </authorList>
    </citation>
    <scope>NUCLEOTIDE SEQUENCE</scope>
    <source>
        <strain evidence="2">CBS 122681</strain>
    </source>
</reference>
<gene>
    <name evidence="2" type="ORF">K491DRAFT_719625</name>
</gene>
<organism evidence="2 3">
    <name type="scientific">Lophiostoma macrostomum CBS 122681</name>
    <dbReference type="NCBI Taxonomy" id="1314788"/>
    <lineage>
        <taxon>Eukaryota</taxon>
        <taxon>Fungi</taxon>
        <taxon>Dikarya</taxon>
        <taxon>Ascomycota</taxon>
        <taxon>Pezizomycotina</taxon>
        <taxon>Dothideomycetes</taxon>
        <taxon>Pleosporomycetidae</taxon>
        <taxon>Pleosporales</taxon>
        <taxon>Lophiostomataceae</taxon>
        <taxon>Lophiostoma</taxon>
    </lineage>
</organism>
<feature type="region of interest" description="Disordered" evidence="1">
    <location>
        <begin position="64"/>
        <end position="85"/>
    </location>
</feature>
<evidence type="ECO:0000313" key="2">
    <source>
        <dbReference type="EMBL" id="KAF2651658.1"/>
    </source>
</evidence>
<protein>
    <recommendedName>
        <fullName evidence="4">Arrestin-like N-terminal domain-containing protein</fullName>
    </recommendedName>
</protein>
<evidence type="ECO:0008006" key="4">
    <source>
        <dbReference type="Google" id="ProtNLM"/>
    </source>
</evidence>
<feature type="region of interest" description="Disordered" evidence="1">
    <location>
        <begin position="1"/>
        <end position="38"/>
    </location>
</feature>
<accession>A0A6A6SYT6</accession>
<name>A0A6A6SYT6_9PLEO</name>
<dbReference type="EMBL" id="MU004420">
    <property type="protein sequence ID" value="KAF2651658.1"/>
    <property type="molecule type" value="Genomic_DNA"/>
</dbReference>
<feature type="compositionally biased region" description="Polar residues" evidence="1">
    <location>
        <begin position="1"/>
        <end position="11"/>
    </location>
</feature>
<keyword evidence="3" id="KW-1185">Reference proteome</keyword>